<evidence type="ECO:0000313" key="2">
    <source>
        <dbReference type="Proteomes" id="UP000064967"/>
    </source>
</evidence>
<proteinExistence type="predicted"/>
<name>A0A0K1QCG9_9BACT</name>
<protein>
    <submittedName>
        <fullName evidence="1">Uncharacterized protein</fullName>
    </submittedName>
</protein>
<gene>
    <name evidence="1" type="ORF">AKJ09_10015</name>
</gene>
<dbReference type="RefSeq" id="WP_205633969.1">
    <property type="nucleotide sequence ID" value="NZ_CP012333.1"/>
</dbReference>
<dbReference type="PATRIC" id="fig|1391654.3.peg.10153"/>
<dbReference type="EMBL" id="CP012333">
    <property type="protein sequence ID" value="AKV03352.1"/>
    <property type="molecule type" value="Genomic_DNA"/>
</dbReference>
<evidence type="ECO:0000313" key="1">
    <source>
        <dbReference type="EMBL" id="AKV03352.1"/>
    </source>
</evidence>
<dbReference type="STRING" id="1391654.AKJ09_10015"/>
<accession>A0A0K1QCG9</accession>
<sequence>MGRVHPPERRSHVISFRHLFSGEIASFLRTEALDFQNAVSVISEVVVALARYREEGTPLYPEVFLCRDVARTVEELGGFDAVVLGRATLDCDGVRRALKRAAPLGGVGWAVFFSVDDATSSFSYGVFRTDPFVLHPTAMDRLRAADMPFGNVLGMWSLEENVIELRASHSVFRHVYLSGARSESELGPVTVDRLVTRLGTDLEPLVRNAIQAFWRRVLGEALRQPHGMLVAVVRPDTDPRNCFPDASHLEPPVDVAPLVRSYLHHHDEVSRAGIYAASALARGMLLSDGISVLRGDGSLVAYNAFIAHRPTAGGRGGQGGARRRTYETLASEVGTTLLAAFYHSQDGGSAMTP</sequence>
<dbReference type="AlphaFoldDB" id="A0A0K1QCG9"/>
<keyword evidence="2" id="KW-1185">Reference proteome</keyword>
<reference evidence="1 2" key="1">
    <citation type="submission" date="2015-08" db="EMBL/GenBank/DDBJ databases">
        <authorList>
            <person name="Babu N.S."/>
            <person name="Beckwith C.J."/>
            <person name="Beseler K.G."/>
            <person name="Brison A."/>
            <person name="Carone J.V."/>
            <person name="Caskin T.P."/>
            <person name="Diamond M."/>
            <person name="Durham M.E."/>
            <person name="Foxe J.M."/>
            <person name="Go M."/>
            <person name="Henderson B.A."/>
            <person name="Jones I.B."/>
            <person name="McGettigan J.A."/>
            <person name="Micheletti S.J."/>
            <person name="Nasrallah M.E."/>
            <person name="Ortiz D."/>
            <person name="Piller C.R."/>
            <person name="Privatt S.R."/>
            <person name="Schneider S.L."/>
            <person name="Sharp S."/>
            <person name="Smith T.C."/>
            <person name="Stanton J.D."/>
            <person name="Ullery H.E."/>
            <person name="Wilson R.J."/>
            <person name="Serrano M.G."/>
            <person name="Buck G."/>
            <person name="Lee V."/>
            <person name="Wang Y."/>
            <person name="Carvalho R."/>
            <person name="Voegtly L."/>
            <person name="Shi R."/>
            <person name="Duckworth R."/>
            <person name="Johnson A."/>
            <person name="Loviza R."/>
            <person name="Walstead R."/>
            <person name="Shah Z."/>
            <person name="Kiflezghi M."/>
            <person name="Wade K."/>
            <person name="Ball S.L."/>
            <person name="Bradley K.W."/>
            <person name="Asai D.J."/>
            <person name="Bowman C.A."/>
            <person name="Russell D.A."/>
            <person name="Pope W.H."/>
            <person name="Jacobs-Sera D."/>
            <person name="Hendrix R.W."/>
            <person name="Hatfull G.F."/>
        </authorList>
    </citation>
    <scope>NUCLEOTIDE SEQUENCE [LARGE SCALE GENOMIC DNA]</scope>
    <source>
        <strain evidence="1 2">DSM 27648</strain>
    </source>
</reference>
<dbReference type="KEGG" id="llu:AKJ09_10015"/>
<dbReference type="Proteomes" id="UP000064967">
    <property type="component" value="Chromosome"/>
</dbReference>
<organism evidence="1 2">
    <name type="scientific">Labilithrix luteola</name>
    <dbReference type="NCBI Taxonomy" id="1391654"/>
    <lineage>
        <taxon>Bacteria</taxon>
        <taxon>Pseudomonadati</taxon>
        <taxon>Myxococcota</taxon>
        <taxon>Polyangia</taxon>
        <taxon>Polyangiales</taxon>
        <taxon>Labilitrichaceae</taxon>
        <taxon>Labilithrix</taxon>
    </lineage>
</organism>